<dbReference type="CDD" id="cd06261">
    <property type="entry name" value="TM_PBP2"/>
    <property type="match status" value="1"/>
</dbReference>
<dbReference type="SUPFAM" id="SSF161098">
    <property type="entry name" value="MetI-like"/>
    <property type="match status" value="1"/>
</dbReference>
<organism evidence="9 10">
    <name type="scientific">Actinocorallia longicatena</name>
    <dbReference type="NCBI Taxonomy" id="111803"/>
    <lineage>
        <taxon>Bacteria</taxon>
        <taxon>Bacillati</taxon>
        <taxon>Actinomycetota</taxon>
        <taxon>Actinomycetes</taxon>
        <taxon>Streptosporangiales</taxon>
        <taxon>Thermomonosporaceae</taxon>
        <taxon>Actinocorallia</taxon>
    </lineage>
</organism>
<reference evidence="10" key="1">
    <citation type="journal article" date="2019" name="Int. J. Syst. Evol. Microbiol.">
        <title>The Global Catalogue of Microorganisms (GCM) 10K type strain sequencing project: providing services to taxonomists for standard genome sequencing and annotation.</title>
        <authorList>
            <consortium name="The Broad Institute Genomics Platform"/>
            <consortium name="The Broad Institute Genome Sequencing Center for Infectious Disease"/>
            <person name="Wu L."/>
            <person name="Ma J."/>
        </authorList>
    </citation>
    <scope>NUCLEOTIDE SEQUENCE [LARGE SCALE GENOMIC DNA]</scope>
    <source>
        <strain evidence="10">JCM 9377</strain>
    </source>
</reference>
<evidence type="ECO:0000259" key="8">
    <source>
        <dbReference type="PROSITE" id="PS50928"/>
    </source>
</evidence>
<keyword evidence="10" id="KW-1185">Reference proteome</keyword>
<dbReference type="InterPro" id="IPR035906">
    <property type="entry name" value="MetI-like_sf"/>
</dbReference>
<evidence type="ECO:0000256" key="5">
    <source>
        <dbReference type="ARBA" id="ARBA00022989"/>
    </source>
</evidence>
<comment type="caution">
    <text evidence="9">The sequence shown here is derived from an EMBL/GenBank/DDBJ whole genome shotgun (WGS) entry which is preliminary data.</text>
</comment>
<feature type="transmembrane region" description="Helical" evidence="7">
    <location>
        <begin position="133"/>
        <end position="156"/>
    </location>
</feature>
<feature type="transmembrane region" description="Helical" evidence="7">
    <location>
        <begin position="272"/>
        <end position="298"/>
    </location>
</feature>
<dbReference type="PROSITE" id="PS50928">
    <property type="entry name" value="ABC_TM1"/>
    <property type="match status" value="1"/>
</dbReference>
<keyword evidence="6 7" id="KW-0472">Membrane</keyword>
<evidence type="ECO:0000256" key="4">
    <source>
        <dbReference type="ARBA" id="ARBA00022692"/>
    </source>
</evidence>
<dbReference type="PANTHER" id="PTHR43163:SF6">
    <property type="entry name" value="DIPEPTIDE TRANSPORT SYSTEM PERMEASE PROTEIN DPPB-RELATED"/>
    <property type="match status" value="1"/>
</dbReference>
<evidence type="ECO:0000313" key="9">
    <source>
        <dbReference type="EMBL" id="GAA3219136.1"/>
    </source>
</evidence>
<evidence type="ECO:0000256" key="2">
    <source>
        <dbReference type="ARBA" id="ARBA00022448"/>
    </source>
</evidence>
<evidence type="ECO:0000256" key="7">
    <source>
        <dbReference type="RuleBase" id="RU363032"/>
    </source>
</evidence>
<feature type="transmembrane region" description="Helical" evidence="7">
    <location>
        <begin position="99"/>
        <end position="121"/>
    </location>
</feature>
<keyword evidence="4 7" id="KW-0812">Transmembrane</keyword>
<dbReference type="Pfam" id="PF00528">
    <property type="entry name" value="BPD_transp_1"/>
    <property type="match status" value="1"/>
</dbReference>
<dbReference type="PANTHER" id="PTHR43163">
    <property type="entry name" value="DIPEPTIDE TRANSPORT SYSTEM PERMEASE PROTEIN DPPB-RELATED"/>
    <property type="match status" value="1"/>
</dbReference>
<dbReference type="EMBL" id="BAAAUV010000010">
    <property type="protein sequence ID" value="GAA3219136.1"/>
    <property type="molecule type" value="Genomic_DNA"/>
</dbReference>
<comment type="subcellular location">
    <subcellularLocation>
        <location evidence="1 7">Cell membrane</location>
        <topology evidence="1 7">Multi-pass membrane protein</topology>
    </subcellularLocation>
</comment>
<keyword evidence="5 7" id="KW-1133">Transmembrane helix</keyword>
<feature type="transmembrane region" description="Helical" evidence="7">
    <location>
        <begin position="226"/>
        <end position="252"/>
    </location>
</feature>
<gene>
    <name evidence="9" type="ORF">GCM10010468_43020</name>
</gene>
<feature type="transmembrane region" description="Helical" evidence="7">
    <location>
        <begin position="168"/>
        <end position="187"/>
    </location>
</feature>
<dbReference type="InterPro" id="IPR000515">
    <property type="entry name" value="MetI-like"/>
</dbReference>
<keyword evidence="2 7" id="KW-0813">Transport</keyword>
<dbReference type="RefSeq" id="WP_344831110.1">
    <property type="nucleotide sequence ID" value="NZ_BAAAUV010000010.1"/>
</dbReference>
<accession>A0ABP6QD48</accession>
<name>A0ABP6QD48_9ACTN</name>
<keyword evidence="3" id="KW-1003">Cell membrane</keyword>
<evidence type="ECO:0000313" key="10">
    <source>
        <dbReference type="Proteomes" id="UP001501237"/>
    </source>
</evidence>
<evidence type="ECO:0000256" key="3">
    <source>
        <dbReference type="ARBA" id="ARBA00022475"/>
    </source>
</evidence>
<proteinExistence type="inferred from homology"/>
<dbReference type="Gene3D" id="1.10.3720.10">
    <property type="entry name" value="MetI-like"/>
    <property type="match status" value="1"/>
</dbReference>
<evidence type="ECO:0000256" key="1">
    <source>
        <dbReference type="ARBA" id="ARBA00004651"/>
    </source>
</evidence>
<dbReference type="Proteomes" id="UP001501237">
    <property type="component" value="Unassembled WGS sequence"/>
</dbReference>
<feature type="domain" description="ABC transmembrane type-1" evidence="8">
    <location>
        <begin position="95"/>
        <end position="291"/>
    </location>
</feature>
<comment type="similarity">
    <text evidence="7">Belongs to the binding-protein-dependent transport system permease family.</text>
</comment>
<evidence type="ECO:0000256" key="6">
    <source>
        <dbReference type="ARBA" id="ARBA00023136"/>
    </source>
</evidence>
<protein>
    <submittedName>
        <fullName evidence="9">ABC transporter permease</fullName>
    </submittedName>
</protein>
<sequence>MRTVLIRLGSSLLVLWGAITVAFAVLQLTPGSTIDAILGTAPVTPEARAQIVSDLKLDRPVPEQYADFLGRIARGDFGHSYQLHDSVTGAVGRELGSSIQLSLVGVGLAFAVSIVVALLTAHRRRSVRSLSSGLELIGVSIPAFWAAILLLTIFSFKLGWFPAAGADGASSLVLPAVAVAVPLMAIFTQVLREGLELALDEPFVATARARGASDAFVRVRHALRHALLPLVTLVGWLFGMTFGSLVVVETVFSRPGMGQLILHAVEGKDLPVVLGVVVLTSVVFVTVNILQDLAYLIIDPRLRGAR</sequence>